<evidence type="ECO:0000313" key="3">
    <source>
        <dbReference type="EMBL" id="QSQ11171.1"/>
    </source>
</evidence>
<dbReference type="Gene3D" id="2.40.10.10">
    <property type="entry name" value="Trypsin-like serine proteases"/>
    <property type="match status" value="2"/>
</dbReference>
<evidence type="ECO:0000259" key="2">
    <source>
        <dbReference type="Pfam" id="PF19955"/>
    </source>
</evidence>
<dbReference type="EMBL" id="CP071091">
    <property type="protein sequence ID" value="QSQ11171.1"/>
    <property type="molecule type" value="Genomic_DNA"/>
</dbReference>
<dbReference type="Proteomes" id="UP000663090">
    <property type="component" value="Chromosome"/>
</dbReference>
<keyword evidence="4" id="KW-1185">Reference proteome</keyword>
<dbReference type="RefSeq" id="WP_206712930.1">
    <property type="nucleotide sequence ID" value="NZ_CP071091.1"/>
</dbReference>
<protein>
    <submittedName>
        <fullName evidence="3">Trypsin-like peptidase domain-containing protein</fullName>
    </submittedName>
</protein>
<dbReference type="PANTHER" id="PTHR14389:SF3">
    <property type="entry name" value="PROTEIN FAM111A-LIKE"/>
    <property type="match status" value="1"/>
</dbReference>
<evidence type="ECO:0000256" key="1">
    <source>
        <dbReference type="SAM" id="MobiDB-lite"/>
    </source>
</evidence>
<feature type="domain" description="Effector-associated" evidence="2">
    <location>
        <begin position="1"/>
        <end position="87"/>
    </location>
</feature>
<dbReference type="InterPro" id="IPR009003">
    <property type="entry name" value="Peptidase_S1_PA"/>
</dbReference>
<accession>A0ABX7MXP2</accession>
<organism evidence="3 4">
    <name type="scientific">Myxococcus landrumensis</name>
    <dbReference type="NCBI Taxonomy" id="2813577"/>
    <lineage>
        <taxon>Bacteria</taxon>
        <taxon>Pseudomonadati</taxon>
        <taxon>Myxococcota</taxon>
        <taxon>Myxococcia</taxon>
        <taxon>Myxococcales</taxon>
        <taxon>Cystobacterineae</taxon>
        <taxon>Myxococcaceae</taxon>
        <taxon>Myxococcus</taxon>
    </lineage>
</organism>
<dbReference type="InterPro" id="IPR045430">
    <property type="entry name" value="EAD1"/>
</dbReference>
<evidence type="ECO:0000313" key="4">
    <source>
        <dbReference type="Proteomes" id="UP000663090"/>
    </source>
</evidence>
<dbReference type="InterPro" id="IPR043504">
    <property type="entry name" value="Peptidase_S1_PA_chymotrypsin"/>
</dbReference>
<dbReference type="PANTHER" id="PTHR14389">
    <property type="entry name" value="SI:CH1073-475A24.1"/>
    <property type="match status" value="1"/>
</dbReference>
<sequence length="345" mass="38345">MELDGGERDELLLALLGAFPSVEELRRVVASVCHRDLEALVPTGGPRERAWGLIHRAESEGWTRELVTGVHGAQPRHPRLHRFVQGYLASVQRSIPRRSLERIVGSAWDRGGADGWRRRLAAIERRVCRVEPVVGASLGTGFLVSRDVVLTNFHVIENRLLESLRVRFDHKVLPDRTLLQQGKHYAVKRCIARSSYSPADLMHPRPREATADELDYAFLEVEGLPGEEEVEEGEGRGWLELPEEQVPFVPGNLALIVQHPEGQPMSVVLDEFLGVNASRTRVTYRTSTSPGSSGAPCFTQDLRLAALHHSGGPRLPSSTGHNEGIPADTIRRSLPPEVKLLLGWR</sequence>
<proteinExistence type="predicted"/>
<dbReference type="SUPFAM" id="SSF50494">
    <property type="entry name" value="Trypsin-like serine proteases"/>
    <property type="match status" value="1"/>
</dbReference>
<feature type="region of interest" description="Disordered" evidence="1">
    <location>
        <begin position="308"/>
        <end position="329"/>
    </location>
</feature>
<reference evidence="3 4" key="1">
    <citation type="submission" date="2021-02" db="EMBL/GenBank/DDBJ databases">
        <title>De Novo genome assembly of isolated myxobacteria.</title>
        <authorList>
            <person name="Stevens D.C."/>
        </authorList>
    </citation>
    <scope>NUCLEOTIDE SEQUENCE [LARGE SCALE GENOMIC DNA]</scope>
    <source>
        <strain evidence="3 4">SCHIC003</strain>
    </source>
</reference>
<name>A0ABX7MXP2_9BACT</name>
<dbReference type="Pfam" id="PF19955">
    <property type="entry name" value="EAD1"/>
    <property type="match status" value="1"/>
</dbReference>
<gene>
    <name evidence="3" type="ORF">JY572_22395</name>
</gene>
<dbReference type="Pfam" id="PF13365">
    <property type="entry name" value="Trypsin_2"/>
    <property type="match status" value="1"/>
</dbReference>